<keyword evidence="2" id="KW-1185">Reference proteome</keyword>
<name>A0A428U5A7_9HYPO</name>
<dbReference type="Proteomes" id="UP000288429">
    <property type="component" value="Unassembled WGS sequence"/>
</dbReference>
<dbReference type="AlphaFoldDB" id="A0A428U5A7"/>
<dbReference type="EMBL" id="NIZV01000096">
    <property type="protein sequence ID" value="RSM09406.1"/>
    <property type="molecule type" value="Genomic_DNA"/>
</dbReference>
<evidence type="ECO:0000313" key="1">
    <source>
        <dbReference type="EMBL" id="RSM09406.1"/>
    </source>
</evidence>
<comment type="caution">
    <text evidence="1">The sequence shown here is derived from an EMBL/GenBank/DDBJ whole genome shotgun (WGS) entry which is preliminary data.</text>
</comment>
<evidence type="ECO:0000313" key="2">
    <source>
        <dbReference type="Proteomes" id="UP000288429"/>
    </source>
</evidence>
<accession>A0A428U5A7</accession>
<proteinExistence type="predicted"/>
<reference evidence="1 2" key="1">
    <citation type="submission" date="2017-06" db="EMBL/GenBank/DDBJ databases">
        <title>Cmopartive genomic analysis of Ambrosia Fusariam Clade fungi.</title>
        <authorList>
            <person name="Stajich J.E."/>
            <person name="Carrillo J."/>
            <person name="Kijimoto T."/>
            <person name="Eskalen A."/>
            <person name="O'Donnell K."/>
            <person name="Kasson M."/>
        </authorList>
    </citation>
    <scope>NUCLEOTIDE SEQUENCE [LARGE SCALE GENOMIC DNA]</scope>
    <source>
        <strain evidence="1 2">NRRL 20438</strain>
    </source>
</reference>
<gene>
    <name evidence="1" type="ORF">CDV31_007712</name>
</gene>
<protein>
    <submittedName>
        <fullName evidence="1">Uncharacterized protein</fullName>
    </submittedName>
</protein>
<organism evidence="1 2">
    <name type="scientific">Fusarium ambrosium</name>
    <dbReference type="NCBI Taxonomy" id="131363"/>
    <lineage>
        <taxon>Eukaryota</taxon>
        <taxon>Fungi</taxon>
        <taxon>Dikarya</taxon>
        <taxon>Ascomycota</taxon>
        <taxon>Pezizomycotina</taxon>
        <taxon>Sordariomycetes</taxon>
        <taxon>Hypocreomycetidae</taxon>
        <taxon>Hypocreales</taxon>
        <taxon>Nectriaceae</taxon>
        <taxon>Fusarium</taxon>
        <taxon>Fusarium solani species complex</taxon>
    </lineage>
</organism>
<sequence length="99" mass="11275">MLYREDGTAMCCRERRPCITSSIRSASGQAALQRSKRVGMLQLGYRRLKQQHFTCKKSCESTIPQLRTEGEPEGEPEDNVMQLKMERAKTVSNDAHLSK</sequence>